<comment type="caution">
    <text evidence="13">The sequence shown here is derived from an EMBL/GenBank/DDBJ whole genome shotgun (WGS) entry which is preliminary data.</text>
</comment>
<dbReference type="Pfam" id="PF02355">
    <property type="entry name" value="SecD_SecF_C"/>
    <property type="match status" value="2"/>
</dbReference>
<keyword evidence="6 9" id="KW-1133">Transmembrane helix</keyword>
<feature type="transmembrane region" description="Helical" evidence="9">
    <location>
        <begin position="660"/>
        <end position="684"/>
    </location>
</feature>
<dbReference type="NCBIfam" id="TIGR00966">
    <property type="entry name" value="transloc_SecF"/>
    <property type="match status" value="1"/>
</dbReference>
<feature type="domain" description="SecDF P1 head subdomain" evidence="12">
    <location>
        <begin position="420"/>
        <end position="515"/>
    </location>
</feature>
<dbReference type="HAMAP" id="MF_01463_B">
    <property type="entry name" value="SecD_B"/>
    <property type="match status" value="1"/>
</dbReference>
<dbReference type="GO" id="GO:0005886">
    <property type="term" value="C:plasma membrane"/>
    <property type="evidence" value="ECO:0007669"/>
    <property type="project" value="UniProtKB-SubCell"/>
</dbReference>
<dbReference type="InterPro" id="IPR022646">
    <property type="entry name" value="SecD/SecF_CS"/>
</dbReference>
<evidence type="ECO:0000256" key="3">
    <source>
        <dbReference type="ARBA" id="ARBA00022475"/>
    </source>
</evidence>
<dbReference type="SUPFAM" id="SSF82866">
    <property type="entry name" value="Multidrug efflux transporter AcrB transmembrane domain"/>
    <property type="match status" value="2"/>
</dbReference>
<dbReference type="InterPro" id="IPR048634">
    <property type="entry name" value="SecD_SecF_C"/>
</dbReference>
<sequence length="1023" mass="112972">MQIKGTIRFFAVIFILVSIYSLSFSYCTRKVEKDAKEYATSEAAYQMAKELAQGDSIRERVIFDSVSAAWESYYLDSMSNEVIYNLLVKKFTYKECKEREINLGLDLKGGMNVTLEISEADIVMALSGNNPDANFRKAIKNASEMQKNSQDSYVNLFVQSIRELAPGKPLAADFMTRDLSDRIKTNSTDDEVISVLNEEISSAIDRTFMVLRKRIDKFGVTQPNIQKLNASGRILIELPGVKDPTRVRKILQGTAKLEFWETYDFVDIWPVLEKADQTVKMVLSKQESQKDSVATDSVKKDTTATAKVKPTTLEEQLDQMPGQTDSAVTDAGTQAANPLLSLFKQINVYQSEGKQYPGEGAWIGLVHSKDTAKFGRYLRMVSTTIPNTKFAWEAKAEKLENEPGDYFRLYALKITTTDGKPKLEGDNVADAWQDYDQNGRVEVSMMMTSAGAKIWKKMTADNVNHSIAIVLDNFVYSAPNVLNEIPNGRSSITGDFSVSEAQDLANVLKSGKLPAPARIVEEAVVGPSLGIEAINSGMISFIIAFVLVLIYMIFFYNKAGVAANIALVTNIVLIFGVLTSLGAVLTLPGIAGIVLTLGMAVDANVIIYERIKEELRAGKGVRLAVDDGYKAAYSAIIDGNVTTLLTGIVLFWFGSGPVQGFATTLIIGILTSLFTAIFISRLFFIRLLDRNKNITFDNKISRGFLTNTHFDFIGARKYAYLISGIVIAIGLFFIFTKGLNYGVDFSGGRTYVVRFDNDVKVDDVRSSLFKSMGETPDVKTFGSANQIKITTKYMVNDNSESVDSIVEAKVFEALKGFYTTDMTLQDFTSDNPDKVLGRLSSQKVGPTIADDIKQSSVYAIIVALLVIFIYIAIRFKKWYYGFGGVVALFHDSLIVVSLFSIFYGILPFNLEVDQTFIAAILTIIGYSINDTVIIFDRIREYGILYPSRSAKDNMNGAINSTLARTVNTAGSTIVVLLAIFILGGEIIRGFSFALLVGVLVGTYSSVFVASPLSYDLIKRKAKK</sequence>
<dbReference type="Gene3D" id="3.30.70.3220">
    <property type="match status" value="1"/>
</dbReference>
<evidence type="ECO:0000256" key="1">
    <source>
        <dbReference type="ARBA" id="ARBA00004651"/>
    </source>
</evidence>
<feature type="transmembrane region" description="Helical" evidence="9">
    <location>
        <begin position="590"/>
        <end position="611"/>
    </location>
</feature>
<evidence type="ECO:0000256" key="5">
    <source>
        <dbReference type="ARBA" id="ARBA00022927"/>
    </source>
</evidence>
<evidence type="ECO:0000256" key="2">
    <source>
        <dbReference type="ARBA" id="ARBA00022448"/>
    </source>
</evidence>
<dbReference type="GO" id="GO:0015450">
    <property type="term" value="F:protein-transporting ATPase activity"/>
    <property type="evidence" value="ECO:0007669"/>
    <property type="project" value="InterPro"/>
</dbReference>
<reference evidence="13" key="1">
    <citation type="submission" date="2019-08" db="EMBL/GenBank/DDBJ databases">
        <authorList>
            <person name="Kucharzyk K."/>
            <person name="Murdoch R.W."/>
            <person name="Higgins S."/>
            <person name="Loffler F."/>
        </authorList>
    </citation>
    <scope>NUCLEOTIDE SEQUENCE</scope>
</reference>
<evidence type="ECO:0000259" key="10">
    <source>
        <dbReference type="Pfam" id="PF02355"/>
    </source>
</evidence>
<dbReference type="PANTHER" id="PTHR30081:SF1">
    <property type="entry name" value="PROTEIN TRANSLOCASE SUBUNIT SECD"/>
    <property type="match status" value="1"/>
</dbReference>
<accession>A0A644XVU0</accession>
<dbReference type="NCBIfam" id="TIGR00916">
    <property type="entry name" value="2A0604s01"/>
    <property type="match status" value="1"/>
</dbReference>
<dbReference type="InterPro" id="IPR022813">
    <property type="entry name" value="SecD/SecF_arch_bac"/>
</dbReference>
<name>A0A644XVU0_9ZZZZ</name>
<feature type="domain" description="Protein export membrane protein SecD/SecF C-terminal" evidence="10">
    <location>
        <begin position="518"/>
        <end position="684"/>
    </location>
</feature>
<feature type="transmembrane region" description="Helical" evidence="9">
    <location>
        <begin position="956"/>
        <end position="983"/>
    </location>
</feature>
<dbReference type="PANTHER" id="PTHR30081">
    <property type="entry name" value="PROTEIN-EXPORT MEMBRANE PROTEIN SEC"/>
    <property type="match status" value="1"/>
</dbReference>
<keyword evidence="7" id="KW-0811">Translocation</keyword>
<dbReference type="InterPro" id="IPR048631">
    <property type="entry name" value="SecD_1st"/>
</dbReference>
<dbReference type="FunFam" id="1.20.1640.10:FF:000004">
    <property type="entry name" value="Protein translocase subunit SecD"/>
    <property type="match status" value="1"/>
</dbReference>
<comment type="subcellular location">
    <subcellularLocation>
        <location evidence="1">Cell membrane</location>
        <topology evidence="1">Multi-pass membrane protein</topology>
    </subcellularLocation>
</comment>
<keyword evidence="4 9" id="KW-0812">Transmembrane</keyword>
<feature type="transmembrane region" description="Helical" evidence="9">
    <location>
        <begin position="563"/>
        <end position="584"/>
    </location>
</feature>
<evidence type="ECO:0000256" key="9">
    <source>
        <dbReference type="SAM" id="Phobius"/>
    </source>
</evidence>
<dbReference type="Pfam" id="PF07549">
    <property type="entry name" value="Sec_GG"/>
    <property type="match status" value="2"/>
</dbReference>
<dbReference type="NCBIfam" id="NF009585">
    <property type="entry name" value="PRK13024.1-5"/>
    <property type="match status" value="1"/>
</dbReference>
<feature type="transmembrane region" description="Helical" evidence="9">
    <location>
        <begin position="880"/>
        <end position="903"/>
    </location>
</feature>
<feature type="transmembrane region" description="Helical" evidence="9">
    <location>
        <begin position="718"/>
        <end position="736"/>
    </location>
</feature>
<dbReference type="GO" id="GO:0006886">
    <property type="term" value="P:intracellular protein transport"/>
    <property type="evidence" value="ECO:0007669"/>
    <property type="project" value="InterPro"/>
</dbReference>
<feature type="transmembrane region" description="Helical" evidence="9">
    <location>
        <begin position="915"/>
        <end position="935"/>
    </location>
</feature>
<dbReference type="Gene3D" id="1.20.1640.10">
    <property type="entry name" value="Multidrug efflux transporter AcrB transmembrane domain"/>
    <property type="match status" value="2"/>
</dbReference>
<evidence type="ECO:0000259" key="11">
    <source>
        <dbReference type="Pfam" id="PF21760"/>
    </source>
</evidence>
<keyword evidence="2" id="KW-0813">Transport</keyword>
<feature type="transmembrane region" description="Helical" evidence="9">
    <location>
        <begin position="7"/>
        <end position="26"/>
    </location>
</feature>
<keyword evidence="8 9" id="KW-0472">Membrane</keyword>
<dbReference type="InterPro" id="IPR022645">
    <property type="entry name" value="SecD/SecF_bac"/>
</dbReference>
<evidence type="ECO:0000313" key="13">
    <source>
        <dbReference type="EMBL" id="MPM20017.1"/>
    </source>
</evidence>
<evidence type="ECO:0000256" key="6">
    <source>
        <dbReference type="ARBA" id="ARBA00022989"/>
    </source>
</evidence>
<dbReference type="InterPro" id="IPR005791">
    <property type="entry name" value="SecD"/>
</dbReference>
<dbReference type="AlphaFoldDB" id="A0A644XVU0"/>
<keyword evidence="5" id="KW-0653">Protein transport</keyword>
<dbReference type="InterPro" id="IPR055344">
    <property type="entry name" value="SecD_SecF_C_bact"/>
</dbReference>
<gene>
    <name evidence="13" type="ORF">SDC9_66444</name>
</gene>
<evidence type="ECO:0008006" key="14">
    <source>
        <dbReference type="Google" id="ProtNLM"/>
    </source>
</evidence>
<feature type="transmembrane region" description="Helical" evidence="9">
    <location>
        <begin position="537"/>
        <end position="556"/>
    </location>
</feature>
<evidence type="ECO:0000256" key="7">
    <source>
        <dbReference type="ARBA" id="ARBA00023010"/>
    </source>
</evidence>
<dbReference type="Gene3D" id="3.30.1360.200">
    <property type="match status" value="1"/>
</dbReference>
<evidence type="ECO:0000259" key="12">
    <source>
        <dbReference type="Pfam" id="PF22599"/>
    </source>
</evidence>
<dbReference type="Pfam" id="PF22599">
    <property type="entry name" value="SecDF_P1_head"/>
    <property type="match status" value="1"/>
</dbReference>
<keyword evidence="3" id="KW-1003">Cell membrane</keyword>
<evidence type="ECO:0000256" key="8">
    <source>
        <dbReference type="ARBA" id="ARBA00023136"/>
    </source>
</evidence>
<proteinExistence type="inferred from homology"/>
<protein>
    <recommendedName>
        <fullName evidence="14">Protein translocase subunit SecDF</fullName>
    </recommendedName>
</protein>
<dbReference type="NCBIfam" id="TIGR01129">
    <property type="entry name" value="secD"/>
    <property type="match status" value="1"/>
</dbReference>
<dbReference type="PRINTS" id="PR01755">
    <property type="entry name" value="SECFTRNLCASE"/>
</dbReference>
<feature type="transmembrane region" description="Helical" evidence="9">
    <location>
        <begin position="989"/>
        <end position="1014"/>
    </location>
</feature>
<dbReference type="HAMAP" id="MF_01464_B">
    <property type="entry name" value="SecF_B"/>
    <property type="match status" value="1"/>
</dbReference>
<evidence type="ECO:0000256" key="4">
    <source>
        <dbReference type="ARBA" id="ARBA00022692"/>
    </source>
</evidence>
<dbReference type="InterPro" id="IPR005665">
    <property type="entry name" value="SecF_bac"/>
</dbReference>
<feature type="transmembrane region" description="Helical" evidence="9">
    <location>
        <begin position="855"/>
        <end position="873"/>
    </location>
</feature>
<dbReference type="Pfam" id="PF21760">
    <property type="entry name" value="SecD_1st"/>
    <property type="match status" value="1"/>
</dbReference>
<dbReference type="EMBL" id="VSSQ01003293">
    <property type="protein sequence ID" value="MPM20017.1"/>
    <property type="molecule type" value="Genomic_DNA"/>
</dbReference>
<feature type="transmembrane region" description="Helical" evidence="9">
    <location>
        <begin position="632"/>
        <end position="654"/>
    </location>
</feature>
<feature type="domain" description="Protein export membrane protein SecD/SecF C-terminal" evidence="10">
    <location>
        <begin position="838"/>
        <end position="1018"/>
    </location>
</feature>
<feature type="domain" description="Protein translocase subunit SecDF P1" evidence="11">
    <location>
        <begin position="204"/>
        <end position="261"/>
    </location>
</feature>
<organism evidence="13">
    <name type="scientific">bioreactor metagenome</name>
    <dbReference type="NCBI Taxonomy" id="1076179"/>
    <lineage>
        <taxon>unclassified sequences</taxon>
        <taxon>metagenomes</taxon>
        <taxon>ecological metagenomes</taxon>
    </lineage>
</organism>
<dbReference type="InterPro" id="IPR054384">
    <property type="entry name" value="SecDF_P1_head"/>
</dbReference>